<evidence type="ECO:0000313" key="14">
    <source>
        <dbReference type="EMBL" id="TLD01433.1"/>
    </source>
</evidence>
<feature type="transmembrane region" description="Helical" evidence="13">
    <location>
        <begin position="165"/>
        <end position="186"/>
    </location>
</feature>
<feature type="transmembrane region" description="Helical" evidence="13">
    <location>
        <begin position="134"/>
        <end position="153"/>
    </location>
</feature>
<keyword evidence="10" id="KW-0406">Ion transport</keyword>
<feature type="transmembrane region" description="Helical" evidence="13">
    <location>
        <begin position="12"/>
        <end position="31"/>
    </location>
</feature>
<evidence type="ECO:0000256" key="1">
    <source>
        <dbReference type="ARBA" id="ARBA00003408"/>
    </source>
</evidence>
<dbReference type="GO" id="GO:0006811">
    <property type="term" value="P:monoatomic ion transport"/>
    <property type="evidence" value="ECO:0007669"/>
    <property type="project" value="UniProtKB-KW"/>
</dbReference>
<evidence type="ECO:0000256" key="8">
    <source>
        <dbReference type="ARBA" id="ARBA00022692"/>
    </source>
</evidence>
<organism evidence="14 15">
    <name type="scientific">Robinsoniella peoriensis</name>
    <dbReference type="NCBI Taxonomy" id="180332"/>
    <lineage>
        <taxon>Bacteria</taxon>
        <taxon>Bacillati</taxon>
        <taxon>Bacillota</taxon>
        <taxon>Clostridia</taxon>
        <taxon>Lachnospirales</taxon>
        <taxon>Lachnospiraceae</taxon>
        <taxon>Robinsoniella</taxon>
    </lineage>
</organism>
<dbReference type="NCBIfam" id="TIGR00797">
    <property type="entry name" value="matE"/>
    <property type="match status" value="1"/>
</dbReference>
<dbReference type="CDD" id="cd13138">
    <property type="entry name" value="MATE_yoeA_like"/>
    <property type="match status" value="1"/>
</dbReference>
<evidence type="ECO:0000256" key="4">
    <source>
        <dbReference type="ARBA" id="ARBA00020268"/>
    </source>
</evidence>
<evidence type="ECO:0000313" key="15">
    <source>
        <dbReference type="Proteomes" id="UP000306509"/>
    </source>
</evidence>
<evidence type="ECO:0000256" key="2">
    <source>
        <dbReference type="ARBA" id="ARBA00004651"/>
    </source>
</evidence>
<comment type="similarity">
    <text evidence="3">Belongs to the multi antimicrobial extrusion (MATE) (TC 2.A.66.1) family.</text>
</comment>
<feature type="transmembrane region" description="Helical" evidence="13">
    <location>
        <begin position="192"/>
        <end position="213"/>
    </location>
</feature>
<evidence type="ECO:0000256" key="13">
    <source>
        <dbReference type="SAM" id="Phobius"/>
    </source>
</evidence>
<dbReference type="EMBL" id="QGQD01000039">
    <property type="protein sequence ID" value="TLD01433.1"/>
    <property type="molecule type" value="Genomic_DNA"/>
</dbReference>
<evidence type="ECO:0000256" key="9">
    <source>
        <dbReference type="ARBA" id="ARBA00022989"/>
    </source>
</evidence>
<evidence type="ECO:0000256" key="12">
    <source>
        <dbReference type="ARBA" id="ARBA00031636"/>
    </source>
</evidence>
<feature type="transmembrane region" description="Helical" evidence="13">
    <location>
        <begin position="51"/>
        <end position="80"/>
    </location>
</feature>
<dbReference type="InterPro" id="IPR050222">
    <property type="entry name" value="MATE_MdtK"/>
</dbReference>
<dbReference type="PIRSF" id="PIRSF006603">
    <property type="entry name" value="DinF"/>
    <property type="match status" value="1"/>
</dbReference>
<evidence type="ECO:0000256" key="5">
    <source>
        <dbReference type="ARBA" id="ARBA00022448"/>
    </source>
</evidence>
<dbReference type="RefSeq" id="WP_138002277.1">
    <property type="nucleotide sequence ID" value="NZ_QGQD01000039.1"/>
</dbReference>
<evidence type="ECO:0000256" key="3">
    <source>
        <dbReference type="ARBA" id="ARBA00010199"/>
    </source>
</evidence>
<protein>
    <recommendedName>
        <fullName evidence="4">Probable multidrug resistance protein NorM</fullName>
    </recommendedName>
    <alternativeName>
        <fullName evidence="12">Multidrug-efflux transporter</fullName>
    </alternativeName>
</protein>
<dbReference type="PANTHER" id="PTHR43298:SF2">
    <property type="entry name" value="FMN_FAD EXPORTER YEEO-RELATED"/>
    <property type="match status" value="1"/>
</dbReference>
<feature type="transmembrane region" description="Helical" evidence="13">
    <location>
        <begin position="385"/>
        <end position="405"/>
    </location>
</feature>
<dbReference type="STRING" id="180332.GCA_000797495_02279"/>
<sequence>MQKDLTTGKVTSVMLRFAVPMILGNLLQQLYNVADTLIVGKYLGAGPLAAVGSSFTLMVFLTSIILGLCMGSGIVFSMLFGGRDMERLKNSIFISFVLIGSVSLIINIAVLCLLSPLLSLLQIPADILTETEDYLRIIFFGIMFTFLYNYFAALLRSMGNSMAPLIFLAVSAMINILLDLLFVLTFHMGVGGAALATVIAQGISAAGISVYCLKRLPNIRLKRRHLQFNRELTRDIIQYSSLTCIQQSIMNFGILMIQGLVNSFGVQVMAAFAAAVKIDSFAYMPVQDFGNAFSTFIAQNFGAKKTERIRQGIRSAIGTAVIFCLFISATVFIFADKLMLIFIQPQEQEIISIGTQYLRIEGMCYCGIGCLFLLYGLYRGIGKPGISVVLTVISLGTRVLLAYILAPVPSIGLLGIWWAIPIGWFLADAAGLFYYKYNSFFTRHHS</sequence>
<accession>A0A4U8QAZ8</accession>
<comment type="function">
    <text evidence="1">Multidrug efflux pump.</text>
</comment>
<keyword evidence="6" id="KW-0050">Antiport</keyword>
<evidence type="ECO:0000256" key="7">
    <source>
        <dbReference type="ARBA" id="ARBA00022475"/>
    </source>
</evidence>
<feature type="transmembrane region" description="Helical" evidence="13">
    <location>
        <begin position="92"/>
        <end position="114"/>
    </location>
</feature>
<name>A0A4U8QAZ8_9FIRM</name>
<comment type="caution">
    <text evidence="14">The sequence shown here is derived from an EMBL/GenBank/DDBJ whole genome shotgun (WGS) entry which is preliminary data.</text>
</comment>
<dbReference type="AlphaFoldDB" id="A0A4U8QAZ8"/>
<evidence type="ECO:0000256" key="11">
    <source>
        <dbReference type="ARBA" id="ARBA00023136"/>
    </source>
</evidence>
<keyword evidence="7" id="KW-1003">Cell membrane</keyword>
<dbReference type="GO" id="GO:0005886">
    <property type="term" value="C:plasma membrane"/>
    <property type="evidence" value="ECO:0007669"/>
    <property type="project" value="UniProtKB-SubCell"/>
</dbReference>
<comment type="subcellular location">
    <subcellularLocation>
        <location evidence="2">Cell membrane</location>
        <topology evidence="2">Multi-pass membrane protein</topology>
    </subcellularLocation>
</comment>
<feature type="transmembrane region" description="Helical" evidence="13">
    <location>
        <begin position="313"/>
        <end position="335"/>
    </location>
</feature>
<evidence type="ECO:0000256" key="10">
    <source>
        <dbReference type="ARBA" id="ARBA00023065"/>
    </source>
</evidence>
<dbReference type="GO" id="GO:0015297">
    <property type="term" value="F:antiporter activity"/>
    <property type="evidence" value="ECO:0007669"/>
    <property type="project" value="UniProtKB-KW"/>
</dbReference>
<dbReference type="Proteomes" id="UP000306509">
    <property type="component" value="Unassembled WGS sequence"/>
</dbReference>
<feature type="transmembrane region" description="Helical" evidence="13">
    <location>
        <begin position="411"/>
        <end position="435"/>
    </location>
</feature>
<keyword evidence="11 13" id="KW-0472">Membrane</keyword>
<keyword evidence="15" id="KW-1185">Reference proteome</keyword>
<reference evidence="14 15" key="1">
    <citation type="journal article" date="2019" name="Anaerobe">
        <title>Detection of Robinsoniella peoriensis in multiple bone samples of a trauma patient.</title>
        <authorList>
            <person name="Schrottner P."/>
            <person name="Hartwich K."/>
            <person name="Bunk B."/>
            <person name="Schober I."/>
            <person name="Helbig S."/>
            <person name="Rudolph W.W."/>
            <person name="Gunzer F."/>
        </authorList>
    </citation>
    <scope>NUCLEOTIDE SEQUENCE [LARGE SCALE GENOMIC DNA]</scope>
    <source>
        <strain evidence="14 15">DSM 106044</strain>
    </source>
</reference>
<evidence type="ECO:0000256" key="6">
    <source>
        <dbReference type="ARBA" id="ARBA00022449"/>
    </source>
</evidence>
<dbReference type="PANTHER" id="PTHR43298">
    <property type="entry name" value="MULTIDRUG RESISTANCE PROTEIN NORM-RELATED"/>
    <property type="match status" value="1"/>
</dbReference>
<dbReference type="InterPro" id="IPR048279">
    <property type="entry name" value="MdtK-like"/>
</dbReference>
<gene>
    <name evidence="14" type="primary">mepA_7</name>
    <name evidence="14" type="ORF">DSM106044_01707</name>
</gene>
<keyword evidence="8 13" id="KW-0812">Transmembrane</keyword>
<keyword evidence="5" id="KW-0813">Transport</keyword>
<proteinExistence type="inferred from homology"/>
<dbReference type="InterPro" id="IPR002528">
    <property type="entry name" value="MATE_fam"/>
</dbReference>
<feature type="transmembrane region" description="Helical" evidence="13">
    <location>
        <begin position="357"/>
        <end position="378"/>
    </location>
</feature>
<dbReference type="GO" id="GO:0042910">
    <property type="term" value="F:xenobiotic transmembrane transporter activity"/>
    <property type="evidence" value="ECO:0007669"/>
    <property type="project" value="InterPro"/>
</dbReference>
<keyword evidence="9 13" id="KW-1133">Transmembrane helix</keyword>
<dbReference type="Pfam" id="PF01554">
    <property type="entry name" value="MatE"/>
    <property type="match status" value="2"/>
</dbReference>